<comment type="subcellular location">
    <subcellularLocation>
        <location evidence="1">Membrane</location>
        <topology evidence="1">Multi-pass membrane protein</topology>
    </subcellularLocation>
</comment>
<dbReference type="PANTHER" id="PTHR43077">
    <property type="entry name" value="TRANSPORT PERMEASE YVFS-RELATED"/>
    <property type="match status" value="1"/>
</dbReference>
<organism evidence="7 8">
    <name type="scientific">Clostridium thermobutyricum DSM 4928</name>
    <dbReference type="NCBI Taxonomy" id="1121339"/>
    <lineage>
        <taxon>Bacteria</taxon>
        <taxon>Bacillati</taxon>
        <taxon>Bacillota</taxon>
        <taxon>Clostridia</taxon>
        <taxon>Eubacteriales</taxon>
        <taxon>Clostridiaceae</taxon>
        <taxon>Clostridium</taxon>
    </lineage>
</organism>
<dbReference type="Proteomes" id="UP000191448">
    <property type="component" value="Unassembled WGS sequence"/>
</dbReference>
<dbReference type="Gene3D" id="3.40.1710.10">
    <property type="entry name" value="abc type-2 transporter like domain"/>
    <property type="match status" value="1"/>
</dbReference>
<feature type="transmembrane region" description="Helical" evidence="5">
    <location>
        <begin position="558"/>
        <end position="584"/>
    </location>
</feature>
<dbReference type="GO" id="GO:0140359">
    <property type="term" value="F:ABC-type transporter activity"/>
    <property type="evidence" value="ECO:0007669"/>
    <property type="project" value="InterPro"/>
</dbReference>
<keyword evidence="4 5" id="KW-0472">Membrane</keyword>
<dbReference type="InterPro" id="IPR017501">
    <property type="entry name" value="Phage_infect_YhgE_C"/>
</dbReference>
<evidence type="ECO:0000313" key="7">
    <source>
        <dbReference type="EMBL" id="OPX49607.1"/>
    </source>
</evidence>
<feature type="transmembrane region" description="Helical" evidence="5">
    <location>
        <begin position="12"/>
        <end position="38"/>
    </location>
</feature>
<dbReference type="OrthoDB" id="9811483at2"/>
<feature type="transmembrane region" description="Helical" evidence="5">
    <location>
        <begin position="517"/>
        <end position="538"/>
    </location>
</feature>
<protein>
    <submittedName>
        <fullName evidence="7">ABC-2 family transporter protein</fullName>
    </submittedName>
</protein>
<dbReference type="InterPro" id="IPR017500">
    <property type="entry name" value="Phage_infect_YhgE_N"/>
</dbReference>
<evidence type="ECO:0000259" key="6">
    <source>
        <dbReference type="Pfam" id="PF12698"/>
    </source>
</evidence>
<dbReference type="RefSeq" id="WP_080021924.1">
    <property type="nucleotide sequence ID" value="NZ_LTAY01000022.1"/>
</dbReference>
<dbReference type="Pfam" id="PF12698">
    <property type="entry name" value="ABC2_membrane_3"/>
    <property type="match status" value="2"/>
</dbReference>
<gene>
    <name evidence="7" type="ORF">CLTHE_05820</name>
</gene>
<evidence type="ECO:0000256" key="5">
    <source>
        <dbReference type="SAM" id="Phobius"/>
    </source>
</evidence>
<dbReference type="NCBIfam" id="TIGR03061">
    <property type="entry name" value="pip_yhgE_Nterm"/>
    <property type="match status" value="1"/>
</dbReference>
<feature type="transmembrane region" description="Helical" evidence="5">
    <location>
        <begin position="590"/>
        <end position="612"/>
    </location>
</feature>
<dbReference type="EMBL" id="LTAY01000022">
    <property type="protein sequence ID" value="OPX49607.1"/>
    <property type="molecule type" value="Genomic_DNA"/>
</dbReference>
<dbReference type="PANTHER" id="PTHR43077:SF10">
    <property type="entry name" value="TRANSPORT PERMEASE PROTEIN"/>
    <property type="match status" value="1"/>
</dbReference>
<dbReference type="GO" id="GO:0016020">
    <property type="term" value="C:membrane"/>
    <property type="evidence" value="ECO:0007669"/>
    <property type="project" value="UniProtKB-SubCell"/>
</dbReference>
<evidence type="ECO:0000313" key="8">
    <source>
        <dbReference type="Proteomes" id="UP000191448"/>
    </source>
</evidence>
<proteinExistence type="predicted"/>
<comment type="caution">
    <text evidence="7">The sequence shown here is derived from an EMBL/GenBank/DDBJ whole genome shotgun (WGS) entry which is preliminary data.</text>
</comment>
<name>A0A1V4SY97_9CLOT</name>
<feature type="transmembrane region" description="Helical" evidence="5">
    <location>
        <begin position="619"/>
        <end position="644"/>
    </location>
</feature>
<dbReference type="InterPro" id="IPR051328">
    <property type="entry name" value="T7SS_ABC-Transporter"/>
</dbReference>
<reference evidence="7 8" key="1">
    <citation type="submission" date="2016-02" db="EMBL/GenBank/DDBJ databases">
        <title>Genome sequence of Clostridium thermobutyricum DSM 4928.</title>
        <authorList>
            <person name="Poehlein A."/>
            <person name="Daniel R."/>
        </authorList>
    </citation>
    <scope>NUCLEOTIDE SEQUENCE [LARGE SCALE GENOMIC DNA]</scope>
    <source>
        <strain evidence="7 8">DSM 4928</strain>
    </source>
</reference>
<accession>A0A1V4SY97</accession>
<dbReference type="NCBIfam" id="TIGR03062">
    <property type="entry name" value="pip_yhgE_Cterm"/>
    <property type="match status" value="1"/>
</dbReference>
<dbReference type="AlphaFoldDB" id="A0A1V4SY97"/>
<evidence type="ECO:0000256" key="4">
    <source>
        <dbReference type="ARBA" id="ARBA00023136"/>
    </source>
</evidence>
<keyword evidence="2 5" id="KW-0812">Transmembrane</keyword>
<keyword evidence="3 5" id="KW-1133">Transmembrane helix</keyword>
<sequence length="716" mass="79136">MKNIFKIYKKDLVKIFTNWVALVVVIGLIILPSLYAWFNIKSSWDPYGNTKGIKVAIVNEDTGASYKDKNINVGDELVNELKKNDNLGWNFVTSEEAKYGVERGEYFASITIPKDFSQDIISLTSKDIKRPDLVYTVNEAANAIAPKITDKGVETLKQNVDSTIVKTVNGIIFKIFNEIGFGYINERPKIQDAVKLLYNLNDNSDKIGDLINKAYNGTITVNQMIDKVNAIVPSLEKTLNNADNVLNSSETFLNNSKQAINKISPMVKEDLGLAKKFIDGTLTISDSIESNVDKDTIIKNLSLIKDRLNSANNIVSTLSNLLNNINQNGKLDGTIGKLNNLKDRINNTMNVINSIENTLNGNGVINAADIQQLKTKLKNVSSGINEILNSYDSTILPKINESMDSLITLANNGEETIQKTKEALPKVKETLGLLKKGTALSNTELKKLKDNYPEMQKSLSKIVGKIKEVDKGDNVDSILSLLTNNWESESNFLGNPVNIKENRLFKIPNYGSAMSPFYTTLSLWVGGLILVSILTVSVKGIDKEKENIKPHEVFFGKYLTFISIGILQGFVVTMGDIFILKTYVLNKFGFVLLGMFISLVFITIIYSIVSVFGNIGKAICIIFLVLQVAASGGTFPVQVMSGFFKGINPFLPFKYAIDGMRYLVAGGVQDLFMKDLAILAALIIPCIVIGAILKKPLNKASEKFIKKLAESEIVEH</sequence>
<feature type="domain" description="ABC-2 type transporter transmembrane" evidence="6">
    <location>
        <begin position="22"/>
        <end position="160"/>
    </location>
</feature>
<evidence type="ECO:0000256" key="3">
    <source>
        <dbReference type="ARBA" id="ARBA00022989"/>
    </source>
</evidence>
<evidence type="ECO:0000256" key="1">
    <source>
        <dbReference type="ARBA" id="ARBA00004141"/>
    </source>
</evidence>
<dbReference type="InterPro" id="IPR013525">
    <property type="entry name" value="ABC2_TM"/>
</dbReference>
<evidence type="ECO:0000256" key="2">
    <source>
        <dbReference type="ARBA" id="ARBA00022692"/>
    </source>
</evidence>
<feature type="domain" description="ABC-2 type transporter transmembrane" evidence="6">
    <location>
        <begin position="345"/>
        <end position="691"/>
    </location>
</feature>
<feature type="transmembrane region" description="Helical" evidence="5">
    <location>
        <begin position="676"/>
        <end position="693"/>
    </location>
</feature>